<dbReference type="Gene3D" id="1.10.238.160">
    <property type="match status" value="1"/>
</dbReference>
<gene>
    <name evidence="1" type="ORF">BSZ19_04825</name>
</gene>
<proteinExistence type="predicted"/>
<protein>
    <submittedName>
        <fullName evidence="1">Uncharacterized protein</fullName>
    </submittedName>
</protein>
<sequence length="94" mass="10519">MGKKLADGLSYPPRAMRAVQAAAYLSISTSKFYEMVQDEKMPPPVKVGNASLWDRLELDAAFDNLKDEPGSESSLLRRLRELEDEDAKGRNKTC</sequence>
<organism evidence="1 2">
    <name type="scientific">Bradyrhizobium japonicum</name>
    <dbReference type="NCBI Taxonomy" id="375"/>
    <lineage>
        <taxon>Bacteria</taxon>
        <taxon>Pseudomonadati</taxon>
        <taxon>Pseudomonadota</taxon>
        <taxon>Alphaproteobacteria</taxon>
        <taxon>Hyphomicrobiales</taxon>
        <taxon>Nitrobacteraceae</taxon>
        <taxon>Bradyrhizobium</taxon>
    </lineage>
</organism>
<name>A0A1Y2JYZ7_BRAJP</name>
<comment type="caution">
    <text evidence="1">The sequence shown here is derived from an EMBL/GenBank/DDBJ whole genome shotgun (WGS) entry which is preliminary data.</text>
</comment>
<dbReference type="Proteomes" id="UP000193335">
    <property type="component" value="Unassembled WGS sequence"/>
</dbReference>
<dbReference type="EMBL" id="NAFL01000198">
    <property type="protein sequence ID" value="OSJ36308.1"/>
    <property type="molecule type" value="Genomic_DNA"/>
</dbReference>
<evidence type="ECO:0000313" key="1">
    <source>
        <dbReference type="EMBL" id="OSJ36308.1"/>
    </source>
</evidence>
<dbReference type="RefSeq" id="WP_085398696.1">
    <property type="nucleotide sequence ID" value="NZ_NAFL01000198.1"/>
</dbReference>
<accession>A0A1Y2JYZ7</accession>
<reference evidence="1 2" key="1">
    <citation type="submission" date="2017-03" db="EMBL/GenBank/DDBJ databases">
        <title>Whole genome sequences of fourteen strains of Bradyrhizobium canariense and one strain of Bradyrhizobium japonicum isolated from Lupinus (Papilionoideae: Genisteae) species in Algeria.</title>
        <authorList>
            <person name="Crovadore J."/>
            <person name="Chekireb D."/>
            <person name="Brachmann A."/>
            <person name="Chablais R."/>
            <person name="Cochard B."/>
            <person name="Lefort F."/>
        </authorList>
    </citation>
    <scope>NUCLEOTIDE SEQUENCE [LARGE SCALE GENOMIC DNA]</scope>
    <source>
        <strain evidence="1 2">UBMA197</strain>
    </source>
</reference>
<evidence type="ECO:0000313" key="2">
    <source>
        <dbReference type="Proteomes" id="UP000193335"/>
    </source>
</evidence>
<dbReference type="AlphaFoldDB" id="A0A1Y2JYZ7"/>